<dbReference type="InterPro" id="IPR010618">
    <property type="entry name" value="RPF"/>
</dbReference>
<gene>
    <name evidence="5" type="ORF">JGS22_024440</name>
</gene>
<feature type="compositionally biased region" description="Polar residues" evidence="3">
    <location>
        <begin position="437"/>
        <end position="453"/>
    </location>
</feature>
<dbReference type="Gene3D" id="1.10.530.10">
    <property type="match status" value="1"/>
</dbReference>
<dbReference type="AlphaFoldDB" id="A0A949JKY9"/>
<name>A0A949JKY9_9ACTN</name>
<feature type="region of interest" description="Disordered" evidence="3">
    <location>
        <begin position="121"/>
        <end position="181"/>
    </location>
</feature>
<keyword evidence="2" id="KW-0378">Hydrolase</keyword>
<evidence type="ECO:0000256" key="2">
    <source>
        <dbReference type="ARBA" id="ARBA00022801"/>
    </source>
</evidence>
<dbReference type="InterPro" id="IPR036779">
    <property type="entry name" value="LysM_dom_sf"/>
</dbReference>
<evidence type="ECO:0000256" key="1">
    <source>
        <dbReference type="ARBA" id="ARBA00010830"/>
    </source>
</evidence>
<dbReference type="EMBL" id="JAELVF020000004">
    <property type="protein sequence ID" value="MBU7600688.1"/>
    <property type="molecule type" value="Genomic_DNA"/>
</dbReference>
<feature type="region of interest" description="Disordered" evidence="3">
    <location>
        <begin position="437"/>
        <end position="463"/>
    </location>
</feature>
<organism evidence="5 6">
    <name type="scientific">Streptomyces tardus</name>
    <dbReference type="NCBI Taxonomy" id="2780544"/>
    <lineage>
        <taxon>Bacteria</taxon>
        <taxon>Bacillati</taxon>
        <taxon>Actinomycetota</taxon>
        <taxon>Actinomycetes</taxon>
        <taxon>Kitasatosporales</taxon>
        <taxon>Streptomycetaceae</taxon>
        <taxon>Streptomyces</taxon>
    </lineage>
</organism>
<accession>A0A949JKY9</accession>
<dbReference type="InterPro" id="IPR050570">
    <property type="entry name" value="Cell_wall_metabolism_enzyme"/>
</dbReference>
<feature type="compositionally biased region" description="Low complexity" evidence="3">
    <location>
        <begin position="236"/>
        <end position="247"/>
    </location>
</feature>
<proteinExistence type="inferred from homology"/>
<dbReference type="InterPro" id="IPR023346">
    <property type="entry name" value="Lysozyme-like_dom_sf"/>
</dbReference>
<dbReference type="SMART" id="SM00257">
    <property type="entry name" value="LysM"/>
    <property type="match status" value="1"/>
</dbReference>
<dbReference type="InterPro" id="IPR018392">
    <property type="entry name" value="LysM"/>
</dbReference>
<dbReference type="CDD" id="cd13925">
    <property type="entry name" value="RPF"/>
    <property type="match status" value="1"/>
</dbReference>
<keyword evidence="6" id="KW-1185">Reference proteome</keyword>
<evidence type="ECO:0000259" key="4">
    <source>
        <dbReference type="PROSITE" id="PS51782"/>
    </source>
</evidence>
<protein>
    <submittedName>
        <fullName evidence="5">Transglycosylase family protein</fullName>
    </submittedName>
</protein>
<reference evidence="5" key="1">
    <citation type="submission" date="2021-06" db="EMBL/GenBank/DDBJ databases">
        <title>Sequencing of actinobacteria type strains.</title>
        <authorList>
            <person name="Nguyen G.-S."/>
            <person name="Wentzel A."/>
        </authorList>
    </citation>
    <scope>NUCLEOTIDE SEQUENCE</scope>
    <source>
        <strain evidence="5">P38-E01</strain>
    </source>
</reference>
<dbReference type="InterPro" id="IPR016047">
    <property type="entry name" value="M23ase_b-sheet_dom"/>
</dbReference>
<comment type="caution">
    <text evidence="5">The sequence shown here is derived from an EMBL/GenBank/DDBJ whole genome shotgun (WGS) entry which is preliminary data.</text>
</comment>
<dbReference type="Gene3D" id="2.70.70.10">
    <property type="entry name" value="Glucose Permease (Domain IIA)"/>
    <property type="match status" value="1"/>
</dbReference>
<dbReference type="PROSITE" id="PS51782">
    <property type="entry name" value="LYSM"/>
    <property type="match status" value="1"/>
</dbReference>
<dbReference type="Pfam" id="PF06737">
    <property type="entry name" value="Transglycosylas"/>
    <property type="match status" value="1"/>
</dbReference>
<sequence length="483" mass="50236">MAPRGRHRRIKPSPIARVSRASLTVTAGGAGIALPLVGVSHVQAAPVDIWDKVAACESTSRWQINTGNGYYGGLQFKQTTWQAFGGTSYAPRADLATKEQQIAVAEKVLGKQGPGAWPSCSVRAGLTGDMANTSPQRATIPAQPAPRPAASRTTTDTAAERSAERGEKKRVGQESARGASTYEVERGDSLFAIATDQGVDGGWQRLYERNSEVVGGDPDLIIPGQRLSLDAGGPGAKKSSGGTSASDGAEKAEDAEKHAAEKKSAEEAAAKAAAAEKAQEAEKAEKQAAAERERKATEAKAAQVKAAQVKAAQEKKASAARAAEKKAAEAKAAKAREAERKRQAAAKAPGYLTPVKGYSPTTSYRASGSSWASGYHTGVDFAVPTGTAVRSVTSGTVVSAGWAGSYGYQVLVRHHDGRFSQYAHLSAISVRSGQQVNSGQTLGRSGNTGNSSGPHLHFEIRTGPGYGSDVDPLAYLRGKGVTV</sequence>
<feature type="region of interest" description="Disordered" evidence="3">
    <location>
        <begin position="214"/>
        <end position="301"/>
    </location>
</feature>
<dbReference type="CDD" id="cd00118">
    <property type="entry name" value="LysM"/>
    <property type="match status" value="1"/>
</dbReference>
<feature type="domain" description="LysM" evidence="4">
    <location>
        <begin position="180"/>
        <end position="229"/>
    </location>
</feature>
<comment type="similarity">
    <text evidence="1">Belongs to the transglycosylase family. Rpf subfamily.</text>
</comment>
<dbReference type="SUPFAM" id="SSF54106">
    <property type="entry name" value="LysM domain"/>
    <property type="match status" value="1"/>
</dbReference>
<evidence type="ECO:0000313" key="6">
    <source>
        <dbReference type="Proteomes" id="UP000694501"/>
    </source>
</evidence>
<dbReference type="RefSeq" id="WP_211042237.1">
    <property type="nucleotide sequence ID" value="NZ_JAELVF020000004.1"/>
</dbReference>
<dbReference type="PANTHER" id="PTHR21666:SF270">
    <property type="entry name" value="MUREIN HYDROLASE ACTIVATOR ENVC"/>
    <property type="match status" value="1"/>
</dbReference>
<dbReference type="Gene3D" id="3.10.350.10">
    <property type="entry name" value="LysM domain"/>
    <property type="match status" value="1"/>
</dbReference>
<dbReference type="CDD" id="cd12797">
    <property type="entry name" value="M23_peptidase"/>
    <property type="match status" value="1"/>
</dbReference>
<dbReference type="Proteomes" id="UP000694501">
    <property type="component" value="Unassembled WGS sequence"/>
</dbReference>
<feature type="compositionally biased region" description="Basic and acidic residues" evidence="3">
    <location>
        <begin position="248"/>
        <end position="269"/>
    </location>
</feature>
<dbReference type="Pfam" id="PF01551">
    <property type="entry name" value="Peptidase_M23"/>
    <property type="match status" value="1"/>
</dbReference>
<evidence type="ECO:0000256" key="3">
    <source>
        <dbReference type="SAM" id="MobiDB-lite"/>
    </source>
</evidence>
<feature type="compositionally biased region" description="Low complexity" evidence="3">
    <location>
        <begin position="135"/>
        <end position="157"/>
    </location>
</feature>
<dbReference type="SUPFAM" id="SSF53955">
    <property type="entry name" value="Lysozyme-like"/>
    <property type="match status" value="1"/>
</dbReference>
<dbReference type="SUPFAM" id="SSF51261">
    <property type="entry name" value="Duplicated hybrid motif"/>
    <property type="match status" value="1"/>
</dbReference>
<dbReference type="Pfam" id="PF01476">
    <property type="entry name" value="LysM"/>
    <property type="match status" value="1"/>
</dbReference>
<evidence type="ECO:0000313" key="5">
    <source>
        <dbReference type="EMBL" id="MBU7600688.1"/>
    </source>
</evidence>
<feature type="compositionally biased region" description="Basic and acidic residues" evidence="3">
    <location>
        <begin position="158"/>
        <end position="172"/>
    </location>
</feature>
<feature type="compositionally biased region" description="Basic and acidic residues" evidence="3">
    <location>
        <begin position="277"/>
        <end position="298"/>
    </location>
</feature>
<dbReference type="InterPro" id="IPR011055">
    <property type="entry name" value="Dup_hybrid_motif"/>
</dbReference>
<dbReference type="GO" id="GO:0004222">
    <property type="term" value="F:metalloendopeptidase activity"/>
    <property type="evidence" value="ECO:0007669"/>
    <property type="project" value="TreeGrafter"/>
</dbReference>
<dbReference type="PANTHER" id="PTHR21666">
    <property type="entry name" value="PEPTIDASE-RELATED"/>
    <property type="match status" value="1"/>
</dbReference>
<dbReference type="FunFam" id="2.70.70.10:FF:000013">
    <property type="entry name" value="Peptidase family M23"/>
    <property type="match status" value="1"/>
</dbReference>